<evidence type="ECO:0000256" key="3">
    <source>
        <dbReference type="ARBA" id="ARBA00022801"/>
    </source>
</evidence>
<dbReference type="EMBL" id="DWVY01000042">
    <property type="protein sequence ID" value="HJC74856.1"/>
    <property type="molecule type" value="Genomic_DNA"/>
</dbReference>
<evidence type="ECO:0000313" key="6">
    <source>
        <dbReference type="EMBL" id="HJC74856.1"/>
    </source>
</evidence>
<dbReference type="Gene3D" id="3.20.20.140">
    <property type="entry name" value="Metal-dependent hydrolases"/>
    <property type="match status" value="1"/>
</dbReference>
<evidence type="ECO:0000313" key="7">
    <source>
        <dbReference type="Proteomes" id="UP000823902"/>
    </source>
</evidence>
<comment type="caution">
    <text evidence="6">The sequence shown here is derived from an EMBL/GenBank/DDBJ whole genome shotgun (WGS) entry which is preliminary data.</text>
</comment>
<reference evidence="6" key="2">
    <citation type="submission" date="2021-04" db="EMBL/GenBank/DDBJ databases">
        <authorList>
            <person name="Gilroy R."/>
        </authorList>
    </citation>
    <scope>NUCLEOTIDE SEQUENCE</scope>
    <source>
        <strain evidence="6">CHK196-7946</strain>
    </source>
</reference>
<sequence>MIDIHSHILPGLDDGSSDMRESIHMLRLAAKQGITQVVATPHYSHSFQNTSPDQIRRLCREVQETARRQMNTEILIWPGQEIMYDGDMLNLLAKRSILTIADSRYVLTEFLPSAPYSYIYSAMREISLEGYIPILAHAERYIYLREKDRVDEIKSQGACIQVNFRRIGGKWYDSTTRWCREMLRSQRIDFLGTDMHNIKERRPETGAALEWMRKHLGRGYLSKILYRNQQKVLADEKI</sequence>
<keyword evidence="4" id="KW-0904">Protein phosphatase</keyword>
<evidence type="ECO:0000256" key="4">
    <source>
        <dbReference type="ARBA" id="ARBA00022912"/>
    </source>
</evidence>
<dbReference type="Pfam" id="PF19567">
    <property type="entry name" value="CpsB_CapC"/>
    <property type="match status" value="1"/>
</dbReference>
<dbReference type="AlphaFoldDB" id="A0A9D2QB31"/>
<name>A0A9D2QB31_9FIRM</name>
<comment type="catalytic activity">
    <reaction evidence="5">
        <text>O-phospho-L-tyrosyl-[protein] + H2O = L-tyrosyl-[protein] + phosphate</text>
        <dbReference type="Rhea" id="RHEA:10684"/>
        <dbReference type="Rhea" id="RHEA-COMP:10136"/>
        <dbReference type="Rhea" id="RHEA-COMP:20101"/>
        <dbReference type="ChEBI" id="CHEBI:15377"/>
        <dbReference type="ChEBI" id="CHEBI:43474"/>
        <dbReference type="ChEBI" id="CHEBI:46858"/>
        <dbReference type="ChEBI" id="CHEBI:61978"/>
        <dbReference type="EC" id="3.1.3.48"/>
    </reaction>
</comment>
<evidence type="ECO:0000256" key="1">
    <source>
        <dbReference type="ARBA" id="ARBA00005750"/>
    </source>
</evidence>
<proteinExistence type="inferred from homology"/>
<dbReference type="PANTHER" id="PTHR39181:SF1">
    <property type="entry name" value="TYROSINE-PROTEIN PHOSPHATASE YWQE"/>
    <property type="match status" value="1"/>
</dbReference>
<dbReference type="PANTHER" id="PTHR39181">
    <property type="entry name" value="TYROSINE-PROTEIN PHOSPHATASE YWQE"/>
    <property type="match status" value="1"/>
</dbReference>
<comment type="similarity">
    <text evidence="1">Belongs to the metallo-dependent hydrolases superfamily. CpsB/CapC family.</text>
</comment>
<organism evidence="6 7">
    <name type="scientific">Candidatus Mediterraneibacter faecavium</name>
    <dbReference type="NCBI Taxonomy" id="2838668"/>
    <lineage>
        <taxon>Bacteria</taxon>
        <taxon>Bacillati</taxon>
        <taxon>Bacillota</taxon>
        <taxon>Clostridia</taxon>
        <taxon>Lachnospirales</taxon>
        <taxon>Lachnospiraceae</taxon>
        <taxon>Mediterraneibacter</taxon>
    </lineage>
</organism>
<keyword evidence="3" id="KW-0378">Hydrolase</keyword>
<dbReference type="InterPro" id="IPR016667">
    <property type="entry name" value="Caps_polysacc_synth_CpsB/CapC"/>
</dbReference>
<evidence type="ECO:0000256" key="2">
    <source>
        <dbReference type="ARBA" id="ARBA00013064"/>
    </source>
</evidence>
<gene>
    <name evidence="6" type="ORF">H9697_07925</name>
</gene>
<accession>A0A9D2QB31</accession>
<evidence type="ECO:0000256" key="5">
    <source>
        <dbReference type="ARBA" id="ARBA00051722"/>
    </source>
</evidence>
<dbReference type="GO" id="GO:0030145">
    <property type="term" value="F:manganese ion binding"/>
    <property type="evidence" value="ECO:0007669"/>
    <property type="project" value="InterPro"/>
</dbReference>
<dbReference type="SUPFAM" id="SSF89550">
    <property type="entry name" value="PHP domain-like"/>
    <property type="match status" value="1"/>
</dbReference>
<protein>
    <recommendedName>
        <fullName evidence="2">protein-tyrosine-phosphatase</fullName>
        <ecNumber evidence="2">3.1.3.48</ecNumber>
    </recommendedName>
</protein>
<dbReference type="PIRSF" id="PIRSF016557">
    <property type="entry name" value="Caps_synth_CpsB"/>
    <property type="match status" value="1"/>
</dbReference>
<dbReference type="GO" id="GO:0004725">
    <property type="term" value="F:protein tyrosine phosphatase activity"/>
    <property type="evidence" value="ECO:0007669"/>
    <property type="project" value="UniProtKB-EC"/>
</dbReference>
<reference evidence="6" key="1">
    <citation type="journal article" date="2021" name="PeerJ">
        <title>Extensive microbial diversity within the chicken gut microbiome revealed by metagenomics and culture.</title>
        <authorList>
            <person name="Gilroy R."/>
            <person name="Ravi A."/>
            <person name="Getino M."/>
            <person name="Pursley I."/>
            <person name="Horton D.L."/>
            <person name="Alikhan N.F."/>
            <person name="Baker D."/>
            <person name="Gharbi K."/>
            <person name="Hall N."/>
            <person name="Watson M."/>
            <person name="Adriaenssens E.M."/>
            <person name="Foster-Nyarko E."/>
            <person name="Jarju S."/>
            <person name="Secka A."/>
            <person name="Antonio M."/>
            <person name="Oren A."/>
            <person name="Chaudhuri R.R."/>
            <person name="La Ragione R."/>
            <person name="Hildebrand F."/>
            <person name="Pallen M.J."/>
        </authorList>
    </citation>
    <scope>NUCLEOTIDE SEQUENCE</scope>
    <source>
        <strain evidence="6">CHK196-7946</strain>
    </source>
</reference>
<dbReference type="EC" id="3.1.3.48" evidence="2"/>
<dbReference type="Proteomes" id="UP000823902">
    <property type="component" value="Unassembled WGS sequence"/>
</dbReference>
<dbReference type="InterPro" id="IPR016195">
    <property type="entry name" value="Pol/histidinol_Pase-like"/>
</dbReference>